<dbReference type="RefSeq" id="WP_184207793.1">
    <property type="nucleotide sequence ID" value="NZ_JACHIF010000003.1"/>
</dbReference>
<dbReference type="AlphaFoldDB" id="A0A7W8DPQ5"/>
<reference evidence="4 5" key="1">
    <citation type="submission" date="2020-08" db="EMBL/GenBank/DDBJ databases">
        <title>Genomic Encyclopedia of Type Strains, Phase IV (KMG-IV): sequencing the most valuable type-strain genomes for metagenomic binning, comparative biology and taxonomic classification.</title>
        <authorList>
            <person name="Goeker M."/>
        </authorList>
    </citation>
    <scope>NUCLEOTIDE SEQUENCE [LARGE SCALE GENOMIC DNA]</scope>
    <source>
        <strain evidence="4 5">DSM 12251</strain>
    </source>
</reference>
<dbReference type="SUPFAM" id="SSF88946">
    <property type="entry name" value="Sigma2 domain of RNA polymerase sigma factors"/>
    <property type="match status" value="1"/>
</dbReference>
<proteinExistence type="predicted"/>
<keyword evidence="3" id="KW-0804">Transcription</keyword>
<evidence type="ECO:0000313" key="4">
    <source>
        <dbReference type="EMBL" id="MBB5037683.1"/>
    </source>
</evidence>
<dbReference type="PANTHER" id="PTHR43133:SF51">
    <property type="entry name" value="RNA POLYMERASE SIGMA FACTOR"/>
    <property type="match status" value="1"/>
</dbReference>
<accession>A0A7W8DPQ5</accession>
<dbReference type="NCBIfam" id="TIGR02937">
    <property type="entry name" value="sigma70-ECF"/>
    <property type="match status" value="1"/>
</dbReference>
<evidence type="ECO:0000256" key="3">
    <source>
        <dbReference type="ARBA" id="ARBA00023163"/>
    </source>
</evidence>
<dbReference type="Gene3D" id="1.10.1740.10">
    <property type="match status" value="1"/>
</dbReference>
<evidence type="ECO:0000313" key="5">
    <source>
        <dbReference type="Proteomes" id="UP000534294"/>
    </source>
</evidence>
<evidence type="ECO:0000256" key="2">
    <source>
        <dbReference type="ARBA" id="ARBA00023082"/>
    </source>
</evidence>
<dbReference type="InterPro" id="IPR014284">
    <property type="entry name" value="RNA_pol_sigma-70_dom"/>
</dbReference>
<evidence type="ECO:0000256" key="1">
    <source>
        <dbReference type="ARBA" id="ARBA00023015"/>
    </source>
</evidence>
<dbReference type="GO" id="GO:0006352">
    <property type="term" value="P:DNA-templated transcription initiation"/>
    <property type="evidence" value="ECO:0007669"/>
    <property type="project" value="InterPro"/>
</dbReference>
<comment type="caution">
    <text evidence="4">The sequence shown here is derived from an EMBL/GenBank/DDBJ whole genome shotgun (WGS) entry which is preliminary data.</text>
</comment>
<sequence length="242" mass="27837">MSLRPASTVRASFPVTAWTQVVMAREGDDAASKTALEELCKGYWPAIYTYLRALGCDREEALDETQEFMTHFIQGGGLHNVSPERGRLRSYLRQSLRNHLTTVRRDAARQKRGGGKTFVSMDDVEVFDVPSQPDAADQWFDRRWAWAVVKRSMDRLEARYLKRNRTAVFETLKEGLICPELLKPYAELGQTLQMTENQVKLEVHRARRRFAEELRTEVAATLAPESDADEELRYLMSVLCFE</sequence>
<dbReference type="InterPro" id="IPR039425">
    <property type="entry name" value="RNA_pol_sigma-70-like"/>
</dbReference>
<dbReference type="PANTHER" id="PTHR43133">
    <property type="entry name" value="RNA POLYMERASE ECF-TYPE SIGMA FACTO"/>
    <property type="match status" value="1"/>
</dbReference>
<dbReference type="Proteomes" id="UP000534294">
    <property type="component" value="Unassembled WGS sequence"/>
</dbReference>
<keyword evidence="5" id="KW-1185">Reference proteome</keyword>
<keyword evidence="2" id="KW-0731">Sigma factor</keyword>
<dbReference type="InterPro" id="IPR013325">
    <property type="entry name" value="RNA_pol_sigma_r2"/>
</dbReference>
<dbReference type="GO" id="GO:0016987">
    <property type="term" value="F:sigma factor activity"/>
    <property type="evidence" value="ECO:0007669"/>
    <property type="project" value="UniProtKB-KW"/>
</dbReference>
<gene>
    <name evidence="4" type="ORF">HNQ64_001932</name>
</gene>
<keyword evidence="1" id="KW-0805">Transcription regulation</keyword>
<protein>
    <submittedName>
        <fullName evidence="4">RNA polymerase sigma-70 factor (ECF subfamily)</fullName>
    </submittedName>
</protein>
<organism evidence="4 5">
    <name type="scientific">Prosthecobacter dejongeii</name>
    <dbReference type="NCBI Taxonomy" id="48465"/>
    <lineage>
        <taxon>Bacteria</taxon>
        <taxon>Pseudomonadati</taxon>
        <taxon>Verrucomicrobiota</taxon>
        <taxon>Verrucomicrobiia</taxon>
        <taxon>Verrucomicrobiales</taxon>
        <taxon>Verrucomicrobiaceae</taxon>
        <taxon>Prosthecobacter</taxon>
    </lineage>
</organism>
<dbReference type="EMBL" id="JACHIF010000003">
    <property type="protein sequence ID" value="MBB5037683.1"/>
    <property type="molecule type" value="Genomic_DNA"/>
</dbReference>
<name>A0A7W8DPQ5_9BACT</name>